<gene>
    <name evidence="2" type="ORF">SAMN05428946_2240</name>
</gene>
<keyword evidence="3" id="KW-1185">Reference proteome</keyword>
<dbReference type="PANTHER" id="PTHR34180">
    <property type="entry name" value="PEPTIDASE C45"/>
    <property type="match status" value="1"/>
</dbReference>
<dbReference type="InterPro" id="IPR005079">
    <property type="entry name" value="Peptidase_C45_hydrolase"/>
</dbReference>
<dbReference type="PANTHER" id="PTHR34180:SF1">
    <property type="entry name" value="BETA-ALANYL-DOPAMINE_CARCININE HYDROLASE"/>
    <property type="match status" value="1"/>
</dbReference>
<dbReference type="Proteomes" id="UP000187550">
    <property type="component" value="Unassembled WGS sequence"/>
</dbReference>
<dbReference type="OrthoDB" id="8617387at2"/>
<accession>A0A1U7PRL9</accession>
<dbReference type="Pfam" id="PF03417">
    <property type="entry name" value="AAT"/>
    <property type="match status" value="1"/>
</dbReference>
<sequence>MSGYYSDVIQFKGSHYDFGYMQGERLKESPILSRREIQWAATRKRHFNIDQTEATALFSRFIPGMLDELQGLADALEWTMEDALREFGGYYVEYEKSGCSILTGPNFMIRNYDSDPAFYEGRYIVYQPTDKGYATIGPTMQITGRTDGMNEKGLAMGYNFVNRVRSENGFICNMIGRIVLETCADVQEAIALLKEIPHRTSFNYVLTDPGGDTYIVEASPRKVVERRSAISTNHFEILTEENRYRTEDSMRRRDELEKRNEGLDAFTAYRLLNDRDQGIFASKYGASAGTIHTSAYLPAEGKAMFAIGGNQKPVIFNFSRYLQGERINVTKMKGMLDYHLPFINMD</sequence>
<dbReference type="CDD" id="cd01935">
    <property type="entry name" value="Ntn_CGH_like"/>
    <property type="match status" value="1"/>
</dbReference>
<dbReference type="InterPro" id="IPR047794">
    <property type="entry name" value="C45_proenzyme-like"/>
</dbReference>
<evidence type="ECO:0000313" key="3">
    <source>
        <dbReference type="Proteomes" id="UP000187550"/>
    </source>
</evidence>
<dbReference type="GO" id="GO:0016787">
    <property type="term" value="F:hydrolase activity"/>
    <property type="evidence" value="ECO:0007669"/>
    <property type="project" value="UniProtKB-KW"/>
</dbReference>
<evidence type="ECO:0000259" key="1">
    <source>
        <dbReference type="Pfam" id="PF03417"/>
    </source>
</evidence>
<dbReference type="AlphaFoldDB" id="A0A1U7PRL9"/>
<feature type="domain" description="Peptidase C45 hydrolase" evidence="1">
    <location>
        <begin position="105"/>
        <end position="311"/>
    </location>
</feature>
<protein>
    <submittedName>
        <fullName evidence="2">Predicted choloylglycine hydrolase</fullName>
    </submittedName>
</protein>
<keyword evidence="2" id="KW-0378">Hydrolase</keyword>
<organism evidence="2 3">
    <name type="scientific">Edaphobacillus lindanitolerans</name>
    <dbReference type="NCBI Taxonomy" id="550447"/>
    <lineage>
        <taxon>Bacteria</taxon>
        <taxon>Bacillati</taxon>
        <taxon>Bacillota</taxon>
        <taxon>Bacilli</taxon>
        <taxon>Bacillales</taxon>
        <taxon>Bacillaceae</taxon>
        <taxon>Edaphobacillus</taxon>
    </lineage>
</organism>
<dbReference type="RefSeq" id="WP_076758935.1">
    <property type="nucleotide sequence ID" value="NZ_FTPL01000003.1"/>
</dbReference>
<reference evidence="3" key="1">
    <citation type="submission" date="2017-01" db="EMBL/GenBank/DDBJ databases">
        <authorList>
            <person name="Varghese N."/>
            <person name="Submissions S."/>
        </authorList>
    </citation>
    <scope>NUCLEOTIDE SEQUENCE [LARGE SCALE GENOMIC DNA]</scope>
    <source>
        <strain evidence="3">MNA4</strain>
    </source>
</reference>
<evidence type="ECO:0000313" key="2">
    <source>
        <dbReference type="EMBL" id="SIT88213.1"/>
    </source>
</evidence>
<name>A0A1U7PRL9_9BACI</name>
<dbReference type="STRING" id="550447.SAMN05428946_2240"/>
<dbReference type="Gene3D" id="3.60.60.10">
    <property type="entry name" value="Penicillin V Acylase, Chain A"/>
    <property type="match status" value="1"/>
</dbReference>
<dbReference type="InterPro" id="IPR029055">
    <property type="entry name" value="Ntn_hydrolases_N"/>
</dbReference>
<dbReference type="NCBIfam" id="NF040521">
    <property type="entry name" value="C45_proenzyme"/>
    <property type="match status" value="1"/>
</dbReference>
<proteinExistence type="predicted"/>
<dbReference type="InterPro" id="IPR047801">
    <property type="entry name" value="Peptidase_C45"/>
</dbReference>
<dbReference type="EMBL" id="FTPL01000003">
    <property type="protein sequence ID" value="SIT88213.1"/>
    <property type="molecule type" value="Genomic_DNA"/>
</dbReference>
<dbReference type="SUPFAM" id="SSF56235">
    <property type="entry name" value="N-terminal nucleophile aminohydrolases (Ntn hydrolases)"/>
    <property type="match status" value="1"/>
</dbReference>